<dbReference type="EMBL" id="AMQN01010989">
    <property type="status" value="NOT_ANNOTATED_CDS"/>
    <property type="molecule type" value="Genomic_DNA"/>
</dbReference>
<sequence length="706" mass="81237">MHRSSSALTNNLSPLKEELVSAMDGPTPGKHSIKSPSPLNCRKNCRARSYRLVSELRVLRKIEGKAVCVEVSDPCFTINGMKPQLFKRRNDAVLMIHEGFVFSAGIKGFLCKNGSLHVVIRESEIIQSGRFPTRCHDRVRVQNKIHDAVCMTEAQLAVFCDQIENILSYLAHYQLLKLCKFAAWWNLIDDEILKCNLSFNYSTTVFMQPNDGHLMLVAHVVIRWIPLNNVVHTENKRGEKKNQNLYILIVISFSMNVFIPDIDYWTLDEKLESYYEQRAVIEPTEFDRVFRIYEKLKSILYIFLSEHLQLDIDIFIDRGSASEGLKVSKPDEFDVLIPLKQSGLHWDFEDFSGDPSFVRIIEVTEDPCIPSKFKQDGCLSAARVRSSFQGAIQKCVSNFKLYSKDMLFKLTRASTHRPAITLDLYVPLNNEGRVQLLFSVDLVPLVLLGNTWLVAKPHPDSDFMMLERQLWRRSFAQHEHDYAMKLPDEYKKVFKIIKTLRLNNNPMDMLPSYVYKVSFLRWYHTKEDRSSTISDRVVSFLRYFASEISSEELYPFPRCEYNGNLLKSYTNTSLLNLASYIRKLASSESNYLRLKMAIAINYNEPKAISAIRYCIKEKDLINIIHFFGCSNNLTRCFATSRKSTTVLPEIAERCLTPMQKSIRLTLPAVLPPTQRSPGSPTFIRGIQFSRSSLTVKTAKIDLTAKI</sequence>
<reference evidence="6" key="3">
    <citation type="submission" date="2015-06" db="UniProtKB">
        <authorList>
            <consortium name="EnsemblMetazoa"/>
        </authorList>
    </citation>
    <scope>IDENTIFICATION</scope>
</reference>
<protein>
    <recommendedName>
        <fullName evidence="4">Mab-21-like nucleotidyltransferase domain-containing protein</fullName>
    </recommendedName>
</protein>
<comment type="similarity">
    <text evidence="1">Belongs to the mab-21 family.</text>
</comment>
<evidence type="ECO:0000256" key="3">
    <source>
        <dbReference type="ARBA" id="ARBA00022840"/>
    </source>
</evidence>
<dbReference type="EMBL" id="AMQN01010990">
    <property type="status" value="NOT_ANNOTATED_CDS"/>
    <property type="molecule type" value="Genomic_DNA"/>
</dbReference>
<dbReference type="AlphaFoldDB" id="R7TUI5"/>
<evidence type="ECO:0000256" key="1">
    <source>
        <dbReference type="ARBA" id="ARBA00008307"/>
    </source>
</evidence>
<dbReference type="PANTHER" id="PTHR10656">
    <property type="entry name" value="CELL FATE DETERMINING PROTEIN MAB21-RELATED"/>
    <property type="match status" value="1"/>
</dbReference>
<dbReference type="PANTHER" id="PTHR10656:SF42">
    <property type="entry name" value="CYCLIC GMP-AMP SYNTHASE-LIKE PROTEIN-RELATED"/>
    <property type="match status" value="1"/>
</dbReference>
<dbReference type="Pfam" id="PF03281">
    <property type="entry name" value="Mab-21"/>
    <property type="match status" value="1"/>
</dbReference>
<keyword evidence="2" id="KW-0547">Nucleotide-binding</keyword>
<feature type="domain" description="Mab-21-like nucleotidyltransferase" evidence="4">
    <location>
        <begin position="323"/>
        <end position="456"/>
    </location>
</feature>
<dbReference type="Proteomes" id="UP000014760">
    <property type="component" value="Unassembled WGS sequence"/>
</dbReference>
<evidence type="ECO:0000256" key="2">
    <source>
        <dbReference type="ARBA" id="ARBA00022741"/>
    </source>
</evidence>
<evidence type="ECO:0000259" key="4">
    <source>
        <dbReference type="Pfam" id="PF03281"/>
    </source>
</evidence>
<evidence type="ECO:0000313" key="5">
    <source>
        <dbReference type="EMBL" id="ELT97242.1"/>
    </source>
</evidence>
<evidence type="ECO:0000313" key="7">
    <source>
        <dbReference type="Proteomes" id="UP000014760"/>
    </source>
</evidence>
<dbReference type="InterPro" id="IPR024810">
    <property type="entry name" value="MAB21L/cGLR"/>
</dbReference>
<gene>
    <name evidence="5" type="ORF">CAPTEDRAFT_192380</name>
</gene>
<keyword evidence="7" id="KW-1185">Reference proteome</keyword>
<dbReference type="GO" id="GO:0005524">
    <property type="term" value="F:ATP binding"/>
    <property type="evidence" value="ECO:0007669"/>
    <property type="project" value="UniProtKB-KW"/>
</dbReference>
<dbReference type="OrthoDB" id="6054650at2759"/>
<dbReference type="EMBL" id="KB308622">
    <property type="protein sequence ID" value="ELT97242.1"/>
    <property type="molecule type" value="Genomic_DNA"/>
</dbReference>
<accession>R7TUI5</accession>
<proteinExistence type="inferred from homology"/>
<dbReference type="HOGENOM" id="CLU_390909_0_0_1"/>
<dbReference type="EMBL" id="AMQN01010991">
    <property type="status" value="NOT_ANNOTATED_CDS"/>
    <property type="molecule type" value="Genomic_DNA"/>
</dbReference>
<keyword evidence="3" id="KW-0067">ATP-binding</keyword>
<name>R7TUI5_CAPTE</name>
<organism evidence="5">
    <name type="scientific">Capitella teleta</name>
    <name type="common">Polychaete worm</name>
    <dbReference type="NCBI Taxonomy" id="283909"/>
    <lineage>
        <taxon>Eukaryota</taxon>
        <taxon>Metazoa</taxon>
        <taxon>Spiralia</taxon>
        <taxon>Lophotrochozoa</taxon>
        <taxon>Annelida</taxon>
        <taxon>Polychaeta</taxon>
        <taxon>Sedentaria</taxon>
        <taxon>Scolecida</taxon>
        <taxon>Capitellidae</taxon>
        <taxon>Capitella</taxon>
    </lineage>
</organism>
<dbReference type="Gene3D" id="3.30.460.90">
    <property type="match status" value="1"/>
</dbReference>
<dbReference type="EnsemblMetazoa" id="CapteT192380">
    <property type="protein sequence ID" value="CapteP192380"/>
    <property type="gene ID" value="CapteG192380"/>
</dbReference>
<reference evidence="5 7" key="2">
    <citation type="journal article" date="2013" name="Nature">
        <title>Insights into bilaterian evolution from three spiralian genomes.</title>
        <authorList>
            <person name="Simakov O."/>
            <person name="Marletaz F."/>
            <person name="Cho S.J."/>
            <person name="Edsinger-Gonzales E."/>
            <person name="Havlak P."/>
            <person name="Hellsten U."/>
            <person name="Kuo D.H."/>
            <person name="Larsson T."/>
            <person name="Lv J."/>
            <person name="Arendt D."/>
            <person name="Savage R."/>
            <person name="Osoegawa K."/>
            <person name="de Jong P."/>
            <person name="Grimwood J."/>
            <person name="Chapman J.A."/>
            <person name="Shapiro H."/>
            <person name="Aerts A."/>
            <person name="Otillar R.P."/>
            <person name="Terry A.Y."/>
            <person name="Boore J.L."/>
            <person name="Grigoriev I.V."/>
            <person name="Lindberg D.R."/>
            <person name="Seaver E.C."/>
            <person name="Weisblat D.A."/>
            <person name="Putnam N.H."/>
            <person name="Rokhsar D.S."/>
        </authorList>
    </citation>
    <scope>NUCLEOTIDE SEQUENCE</scope>
    <source>
        <strain evidence="5 7">I ESC-2004</strain>
    </source>
</reference>
<dbReference type="InterPro" id="IPR046903">
    <property type="entry name" value="Mab-21-like_nuc_Trfase"/>
</dbReference>
<evidence type="ECO:0000313" key="6">
    <source>
        <dbReference type="EnsemblMetazoa" id="CapteP192380"/>
    </source>
</evidence>
<reference evidence="7" key="1">
    <citation type="submission" date="2012-12" db="EMBL/GenBank/DDBJ databases">
        <authorList>
            <person name="Hellsten U."/>
            <person name="Grimwood J."/>
            <person name="Chapman J.A."/>
            <person name="Shapiro H."/>
            <person name="Aerts A."/>
            <person name="Otillar R.P."/>
            <person name="Terry A.Y."/>
            <person name="Boore J.L."/>
            <person name="Simakov O."/>
            <person name="Marletaz F."/>
            <person name="Cho S.-J."/>
            <person name="Edsinger-Gonzales E."/>
            <person name="Havlak P."/>
            <person name="Kuo D.-H."/>
            <person name="Larsson T."/>
            <person name="Lv J."/>
            <person name="Arendt D."/>
            <person name="Savage R."/>
            <person name="Osoegawa K."/>
            <person name="de Jong P."/>
            <person name="Lindberg D.R."/>
            <person name="Seaver E.C."/>
            <person name="Weisblat D.A."/>
            <person name="Putnam N.H."/>
            <person name="Grigoriev I.V."/>
            <person name="Rokhsar D.S."/>
        </authorList>
    </citation>
    <scope>NUCLEOTIDE SEQUENCE</scope>
    <source>
        <strain evidence="7">I ESC-2004</strain>
    </source>
</reference>
<dbReference type="SMART" id="SM01265">
    <property type="entry name" value="Mab-21"/>
    <property type="match status" value="1"/>
</dbReference>